<dbReference type="FunFam" id="3.30.565.10:FF:000010">
    <property type="entry name" value="Sensor histidine kinase RcsC"/>
    <property type="match status" value="1"/>
</dbReference>
<dbReference type="SUPFAM" id="SSF55874">
    <property type="entry name" value="ATPase domain of HSP90 chaperone/DNA topoisomerase II/histidine kinase"/>
    <property type="match status" value="1"/>
</dbReference>
<dbReference type="Proteomes" id="UP000077628">
    <property type="component" value="Unassembled WGS sequence"/>
</dbReference>
<dbReference type="InterPro" id="IPR004358">
    <property type="entry name" value="Sig_transdc_His_kin-like_C"/>
</dbReference>
<evidence type="ECO:0000256" key="4">
    <source>
        <dbReference type="ARBA" id="ARBA00022553"/>
    </source>
</evidence>
<dbReference type="Gene3D" id="6.10.340.10">
    <property type="match status" value="1"/>
</dbReference>
<evidence type="ECO:0000313" key="21">
    <source>
        <dbReference type="EMBL" id="OAI16612.1"/>
    </source>
</evidence>
<evidence type="ECO:0000256" key="15">
    <source>
        <dbReference type="SAM" id="Phobius"/>
    </source>
</evidence>
<comment type="caution">
    <text evidence="21">The sequence shown here is derived from an EMBL/GenBank/DDBJ whole genome shotgun (WGS) entry which is preliminary data.</text>
</comment>
<comment type="catalytic activity">
    <reaction evidence="1">
        <text>ATP + protein L-histidine = ADP + protein N-phospho-L-histidine.</text>
        <dbReference type="EC" id="2.7.13.3"/>
    </reaction>
</comment>
<feature type="domain" description="PAS" evidence="18">
    <location>
        <begin position="371"/>
        <end position="424"/>
    </location>
</feature>
<dbReference type="SMART" id="SM00388">
    <property type="entry name" value="HisKA"/>
    <property type="match status" value="1"/>
</dbReference>
<keyword evidence="11" id="KW-0902">Two-component regulatory system</keyword>
<dbReference type="CDD" id="cd17546">
    <property type="entry name" value="REC_hyHK_CKI1_RcsC-like"/>
    <property type="match status" value="1"/>
</dbReference>
<feature type="transmembrane region" description="Helical" evidence="15">
    <location>
        <begin position="12"/>
        <end position="33"/>
    </location>
</feature>
<dbReference type="InterPro" id="IPR033417">
    <property type="entry name" value="CHASE8"/>
</dbReference>
<dbReference type="SMART" id="SM00086">
    <property type="entry name" value="PAC"/>
    <property type="match status" value="3"/>
</dbReference>
<dbReference type="InterPro" id="IPR000700">
    <property type="entry name" value="PAS-assoc_C"/>
</dbReference>
<feature type="domain" description="Response regulatory" evidence="17">
    <location>
        <begin position="902"/>
        <end position="1018"/>
    </location>
</feature>
<dbReference type="PANTHER" id="PTHR43047">
    <property type="entry name" value="TWO-COMPONENT HISTIDINE PROTEIN KINASE"/>
    <property type="match status" value="1"/>
</dbReference>
<dbReference type="SMART" id="SM00448">
    <property type="entry name" value="REC"/>
    <property type="match status" value="1"/>
</dbReference>
<keyword evidence="4 13" id="KW-0597">Phosphoprotein</keyword>
<dbReference type="Gene3D" id="3.30.565.10">
    <property type="entry name" value="Histidine kinase-like ATPase, C-terminal domain"/>
    <property type="match status" value="1"/>
</dbReference>
<dbReference type="Pfam" id="PF00072">
    <property type="entry name" value="Response_reg"/>
    <property type="match status" value="1"/>
</dbReference>
<dbReference type="OrthoDB" id="6187449at2"/>
<dbReference type="CDD" id="cd00082">
    <property type="entry name" value="HisKA"/>
    <property type="match status" value="1"/>
</dbReference>
<keyword evidence="6 15" id="KW-0812">Transmembrane</keyword>
<keyword evidence="10 15" id="KW-1133">Transmembrane helix</keyword>
<organism evidence="21 22">
    <name type="scientific">Methylomonas koyamae</name>
    <dbReference type="NCBI Taxonomy" id="702114"/>
    <lineage>
        <taxon>Bacteria</taxon>
        <taxon>Pseudomonadati</taxon>
        <taxon>Pseudomonadota</taxon>
        <taxon>Gammaproteobacteria</taxon>
        <taxon>Methylococcales</taxon>
        <taxon>Methylococcaceae</taxon>
        <taxon>Methylomonas</taxon>
    </lineage>
</organism>
<protein>
    <recommendedName>
        <fullName evidence="3">histidine kinase</fullName>
        <ecNumber evidence="3">2.7.13.3</ecNumber>
    </recommendedName>
</protein>
<evidence type="ECO:0000313" key="22">
    <source>
        <dbReference type="Proteomes" id="UP000077628"/>
    </source>
</evidence>
<dbReference type="InterPro" id="IPR003661">
    <property type="entry name" value="HisK_dim/P_dom"/>
</dbReference>
<dbReference type="PROSITE" id="PS50112">
    <property type="entry name" value="PAS"/>
    <property type="match status" value="2"/>
</dbReference>
<feature type="modified residue" description="4-aspartylphosphate" evidence="13">
    <location>
        <position position="951"/>
    </location>
</feature>
<dbReference type="Pfam" id="PF00512">
    <property type="entry name" value="HisKA"/>
    <property type="match status" value="1"/>
</dbReference>
<accession>A0A177NFK1</accession>
<dbReference type="InterPro" id="IPR001610">
    <property type="entry name" value="PAC"/>
</dbReference>
<name>A0A177NFK1_9GAMM</name>
<dbReference type="STRING" id="702114.A1355_09755"/>
<dbReference type="PROSITE" id="PS50885">
    <property type="entry name" value="HAMP"/>
    <property type="match status" value="1"/>
</dbReference>
<evidence type="ECO:0000256" key="11">
    <source>
        <dbReference type="ARBA" id="ARBA00023012"/>
    </source>
</evidence>
<evidence type="ECO:0000256" key="13">
    <source>
        <dbReference type="PROSITE-ProRule" id="PRU00169"/>
    </source>
</evidence>
<sequence length="1106" mass="122212">MTMPSNIQGRLVLILWGSALLAFLLAGAGLAMFQNLTREQRAAQIIEPYARMIAVGTDTAIAFEDPTRAQEILDTLKSNPQIQAAAIVLDNGRVLASFERLPQSSLARALPEKDGIFVNRERADWLQTLSSGARLYLAMSMAAIEQQTREIFALFGGGVLVLLIATIGQQLMLKRAIVAPIAALTDASERVRFSADYHHRVPAGGAEELARLGQNFNAMMAAIQEREQALRHANVFQHTILQNIAHGIISTSPDGTVTSFNPAAERLLGYAASEVVGRATPALWHDGEEIVRYARELSAELGVTLSPGFEVFTAKPMRHQPEEREWTFIRKNGQRIPVYLSITALRDDAGRIGGFVGLTYDLSERKQTQQRLHLLSFALDRVEETILLMGENDPRFLYANLSTVRTLGYSREELTGGMSLFDIIPDWTDAMWASFRRELSERRRAQFETQHQRRDGRRFPVEVTANVFEFAGQIYNLVICRDVSECKQAEAALAKRVREFRTLTENHPDGIVRFDTLGRHLYINAAAARSSGTAGMSPIGKTVCELPIPGNPDLTQPLLNAVLGVVGSGAPNLMEFTWPTGRTTEIRHIPELGEHGEVASVLAIARDVTERKRIEAELDQYKLQLEDTVRRRTDELRLARDAAEAANKAKSVFLANMSHELRTPLNAILGFSGMMRHDPQITEHQAESLDIINRSGEHLLNLINDVLEVAKIEAGRLQLDIAAFDLYALVKDVTEMMRIRAREKGLSLVLEQADECPRYVSSDEARIRQILINLINNAVKFTEHGHVTLRMGIKHNAKHHLLIEVEDSGPGIAAEDQSRLFEPFVQLADGVSQQGTGLGLTITRQFVRMLGGDIRVKSELGQGSLFRVELPVALAGAEGITELSSASGGKVIGLAGGQPRYRILIAEDQHENRLLLGRLMTGLGLDTKFAENGRDCVTLFENWHPDLIWMDRRMPVMDGIEATQRIRQAPGGRHVKIIAVTASAFQEQQQEMLDAGMDDVIRKPYQFAEIYDCLARQLGLSYRYASEAPATAAPAVDTDALAALPAELRNRLTDALENLNSEAVAALIAEIALLDPSLAVALSGVADQFNYQALLGYLDAAKRKNG</sequence>
<dbReference type="PANTHER" id="PTHR43047:SF64">
    <property type="entry name" value="HISTIDINE KINASE CONTAINING CHEY-HOMOLOGOUS RECEIVER DOMAIN AND PAS DOMAIN-RELATED"/>
    <property type="match status" value="1"/>
</dbReference>
<dbReference type="InterPro" id="IPR035965">
    <property type="entry name" value="PAS-like_dom_sf"/>
</dbReference>
<reference evidence="22" key="1">
    <citation type="submission" date="2016-03" db="EMBL/GenBank/DDBJ databases">
        <authorList>
            <person name="Heylen K."/>
            <person name="De Vos P."/>
            <person name="Vekeman B."/>
        </authorList>
    </citation>
    <scope>NUCLEOTIDE SEQUENCE [LARGE SCALE GENOMIC DNA]</scope>
    <source>
        <strain evidence="22">R-45383</strain>
    </source>
</reference>
<dbReference type="NCBIfam" id="TIGR00229">
    <property type="entry name" value="sensory_box"/>
    <property type="match status" value="3"/>
</dbReference>
<proteinExistence type="predicted"/>
<evidence type="ECO:0000256" key="9">
    <source>
        <dbReference type="ARBA" id="ARBA00022840"/>
    </source>
</evidence>
<dbReference type="RefSeq" id="WP_064030301.1">
    <property type="nucleotide sequence ID" value="NZ_LUUK01000184.1"/>
</dbReference>
<dbReference type="SMART" id="SM00387">
    <property type="entry name" value="HATPase_c"/>
    <property type="match status" value="1"/>
</dbReference>
<dbReference type="Pfam" id="PF08448">
    <property type="entry name" value="PAS_4"/>
    <property type="match status" value="1"/>
</dbReference>
<dbReference type="GO" id="GO:0000155">
    <property type="term" value="F:phosphorelay sensor kinase activity"/>
    <property type="evidence" value="ECO:0007669"/>
    <property type="project" value="InterPro"/>
</dbReference>
<dbReference type="PROSITE" id="PS50113">
    <property type="entry name" value="PAC"/>
    <property type="match status" value="3"/>
</dbReference>
<feature type="domain" description="PAS" evidence="18">
    <location>
        <begin position="240"/>
        <end position="278"/>
    </location>
</feature>
<gene>
    <name evidence="21" type="ORF">A1355_09755</name>
</gene>
<keyword evidence="8 21" id="KW-0418">Kinase</keyword>
<dbReference type="GO" id="GO:0016020">
    <property type="term" value="C:membrane"/>
    <property type="evidence" value="ECO:0007669"/>
    <property type="project" value="UniProtKB-SubCell"/>
</dbReference>
<dbReference type="Pfam" id="PF02518">
    <property type="entry name" value="HATPase_c"/>
    <property type="match status" value="1"/>
</dbReference>
<dbReference type="EMBL" id="LUUK01000184">
    <property type="protein sequence ID" value="OAI16612.1"/>
    <property type="molecule type" value="Genomic_DNA"/>
</dbReference>
<evidence type="ECO:0000256" key="5">
    <source>
        <dbReference type="ARBA" id="ARBA00022679"/>
    </source>
</evidence>
<keyword evidence="5" id="KW-0808">Transferase</keyword>
<dbReference type="Gene3D" id="3.30.450.20">
    <property type="entry name" value="PAS domain"/>
    <property type="match status" value="3"/>
</dbReference>
<evidence type="ECO:0000256" key="6">
    <source>
        <dbReference type="ARBA" id="ARBA00022692"/>
    </source>
</evidence>
<keyword evidence="9" id="KW-0067">ATP-binding</keyword>
<keyword evidence="12 15" id="KW-0472">Membrane</keyword>
<dbReference type="EC" id="2.7.13.3" evidence="3"/>
<evidence type="ECO:0000259" key="18">
    <source>
        <dbReference type="PROSITE" id="PS50112"/>
    </source>
</evidence>
<dbReference type="AlphaFoldDB" id="A0A177NFK1"/>
<feature type="transmembrane region" description="Helical" evidence="15">
    <location>
        <begin position="151"/>
        <end position="172"/>
    </location>
</feature>
<evidence type="ECO:0000256" key="1">
    <source>
        <dbReference type="ARBA" id="ARBA00000085"/>
    </source>
</evidence>
<dbReference type="SUPFAM" id="SSF47384">
    <property type="entry name" value="Homodimeric domain of signal transducing histidine kinase"/>
    <property type="match status" value="1"/>
</dbReference>
<dbReference type="Gene3D" id="1.10.287.130">
    <property type="match status" value="1"/>
</dbReference>
<evidence type="ECO:0000256" key="3">
    <source>
        <dbReference type="ARBA" id="ARBA00012438"/>
    </source>
</evidence>
<dbReference type="InterPro" id="IPR000014">
    <property type="entry name" value="PAS"/>
</dbReference>
<evidence type="ECO:0000256" key="12">
    <source>
        <dbReference type="ARBA" id="ARBA00023136"/>
    </source>
</evidence>
<dbReference type="PROSITE" id="PS50110">
    <property type="entry name" value="RESPONSE_REGULATORY"/>
    <property type="match status" value="1"/>
</dbReference>
<dbReference type="InterPro" id="IPR003594">
    <property type="entry name" value="HATPase_dom"/>
</dbReference>
<evidence type="ECO:0000256" key="2">
    <source>
        <dbReference type="ARBA" id="ARBA00004370"/>
    </source>
</evidence>
<feature type="domain" description="PAC" evidence="19">
    <location>
        <begin position="567"/>
        <end position="620"/>
    </location>
</feature>
<keyword evidence="14" id="KW-0175">Coiled coil</keyword>
<dbReference type="InterPro" id="IPR011006">
    <property type="entry name" value="CheY-like_superfamily"/>
</dbReference>
<dbReference type="SMART" id="SM00091">
    <property type="entry name" value="PAS"/>
    <property type="match status" value="3"/>
</dbReference>
<dbReference type="InterPro" id="IPR013656">
    <property type="entry name" value="PAS_4"/>
</dbReference>
<evidence type="ECO:0000259" key="17">
    <source>
        <dbReference type="PROSITE" id="PS50110"/>
    </source>
</evidence>
<dbReference type="FunFam" id="1.10.287.130:FF:000004">
    <property type="entry name" value="Ethylene receptor 1"/>
    <property type="match status" value="1"/>
</dbReference>
<dbReference type="Gene3D" id="3.40.50.2300">
    <property type="match status" value="1"/>
</dbReference>
<dbReference type="CDD" id="cd16922">
    <property type="entry name" value="HATPase_EvgS-ArcB-TorS-like"/>
    <property type="match status" value="1"/>
</dbReference>
<dbReference type="SMART" id="SM00304">
    <property type="entry name" value="HAMP"/>
    <property type="match status" value="1"/>
</dbReference>
<dbReference type="InterPro" id="IPR001789">
    <property type="entry name" value="Sig_transdc_resp-reg_receiver"/>
</dbReference>
<dbReference type="InterPro" id="IPR036890">
    <property type="entry name" value="HATPase_C_sf"/>
</dbReference>
<dbReference type="GO" id="GO:0005524">
    <property type="term" value="F:ATP binding"/>
    <property type="evidence" value="ECO:0007669"/>
    <property type="project" value="UniProtKB-KW"/>
</dbReference>
<evidence type="ECO:0000256" key="7">
    <source>
        <dbReference type="ARBA" id="ARBA00022741"/>
    </source>
</evidence>
<dbReference type="InterPro" id="IPR003660">
    <property type="entry name" value="HAMP_dom"/>
</dbReference>
<dbReference type="Pfam" id="PF13426">
    <property type="entry name" value="PAS_9"/>
    <property type="match status" value="2"/>
</dbReference>
<evidence type="ECO:0000256" key="14">
    <source>
        <dbReference type="SAM" id="Coils"/>
    </source>
</evidence>
<dbReference type="PRINTS" id="PR00344">
    <property type="entry name" value="BCTRLSENSOR"/>
</dbReference>
<evidence type="ECO:0000259" key="19">
    <source>
        <dbReference type="PROSITE" id="PS50113"/>
    </source>
</evidence>
<feature type="domain" description="PAC" evidence="19">
    <location>
        <begin position="445"/>
        <end position="495"/>
    </location>
</feature>
<dbReference type="SUPFAM" id="SSF55785">
    <property type="entry name" value="PYP-like sensor domain (PAS domain)"/>
    <property type="match status" value="3"/>
</dbReference>
<dbReference type="Pfam" id="PF00672">
    <property type="entry name" value="HAMP"/>
    <property type="match status" value="1"/>
</dbReference>
<dbReference type="SUPFAM" id="SSF52172">
    <property type="entry name" value="CheY-like"/>
    <property type="match status" value="1"/>
</dbReference>
<keyword evidence="22" id="KW-1185">Reference proteome</keyword>
<dbReference type="CDD" id="cd00130">
    <property type="entry name" value="PAS"/>
    <property type="match status" value="2"/>
</dbReference>
<dbReference type="InterPro" id="IPR005467">
    <property type="entry name" value="His_kinase_dom"/>
</dbReference>
<evidence type="ECO:0000259" key="20">
    <source>
        <dbReference type="PROSITE" id="PS50885"/>
    </source>
</evidence>
<keyword evidence="7" id="KW-0547">Nucleotide-binding</keyword>
<dbReference type="CDD" id="cd06225">
    <property type="entry name" value="HAMP"/>
    <property type="match status" value="1"/>
</dbReference>
<evidence type="ECO:0000256" key="8">
    <source>
        <dbReference type="ARBA" id="ARBA00022777"/>
    </source>
</evidence>
<feature type="domain" description="HAMP" evidence="20">
    <location>
        <begin position="175"/>
        <end position="228"/>
    </location>
</feature>
<evidence type="ECO:0000259" key="16">
    <source>
        <dbReference type="PROSITE" id="PS50109"/>
    </source>
</evidence>
<feature type="domain" description="Histidine kinase" evidence="16">
    <location>
        <begin position="656"/>
        <end position="874"/>
    </location>
</feature>
<feature type="domain" description="PAC" evidence="19">
    <location>
        <begin position="322"/>
        <end position="374"/>
    </location>
</feature>
<comment type="subcellular location">
    <subcellularLocation>
        <location evidence="2">Membrane</location>
    </subcellularLocation>
</comment>
<feature type="coiled-coil region" evidence="14">
    <location>
        <begin position="604"/>
        <end position="631"/>
    </location>
</feature>
<dbReference type="Pfam" id="PF17152">
    <property type="entry name" value="CHASE8"/>
    <property type="match status" value="1"/>
</dbReference>
<dbReference type="InterPro" id="IPR036097">
    <property type="entry name" value="HisK_dim/P_sf"/>
</dbReference>
<evidence type="ECO:0000256" key="10">
    <source>
        <dbReference type="ARBA" id="ARBA00022989"/>
    </source>
</evidence>
<dbReference type="PROSITE" id="PS50109">
    <property type="entry name" value="HIS_KIN"/>
    <property type="match status" value="1"/>
</dbReference>